<comment type="caution">
    <text evidence="1">The sequence shown here is derived from an EMBL/GenBank/DDBJ whole genome shotgun (WGS) entry which is preliminary data.</text>
</comment>
<evidence type="ECO:0000313" key="2">
    <source>
        <dbReference type="Proteomes" id="UP000178099"/>
    </source>
</evidence>
<name>A0A1G2DBX7_9BACT</name>
<dbReference type="EMBL" id="MHLN01000025">
    <property type="protein sequence ID" value="OGZ11114.1"/>
    <property type="molecule type" value="Genomic_DNA"/>
</dbReference>
<dbReference type="AlphaFoldDB" id="A0A1G2DBX7"/>
<protein>
    <submittedName>
        <fullName evidence="1">Uncharacterized protein</fullName>
    </submittedName>
</protein>
<reference evidence="1 2" key="1">
    <citation type="journal article" date="2016" name="Nat. Commun.">
        <title>Thousands of microbial genomes shed light on interconnected biogeochemical processes in an aquifer system.</title>
        <authorList>
            <person name="Anantharaman K."/>
            <person name="Brown C.T."/>
            <person name="Hug L.A."/>
            <person name="Sharon I."/>
            <person name="Castelle C.J."/>
            <person name="Probst A.J."/>
            <person name="Thomas B.C."/>
            <person name="Singh A."/>
            <person name="Wilkins M.J."/>
            <person name="Karaoz U."/>
            <person name="Brodie E.L."/>
            <person name="Williams K.H."/>
            <person name="Hubbard S.S."/>
            <person name="Banfield J.F."/>
        </authorList>
    </citation>
    <scope>NUCLEOTIDE SEQUENCE [LARGE SCALE GENOMIC DNA]</scope>
</reference>
<dbReference type="Proteomes" id="UP000178099">
    <property type="component" value="Unassembled WGS sequence"/>
</dbReference>
<sequence>MRNPESAFLCDLSKKLEEEKLKLEEEKLKRALSSRAEEVFTVNPPLNPREFKGVVGFKDEDIARDVTYTSRMEQVFNEESTPEQKELKKFAKILEAMLNELIELYDWLGPDATTITTSDFDDIKNGVDIIAEFQDEEEKSASHLALAVDVTFARDVSDKFERIKREIERGELTRVKYFKSGFLEQMDTLTDVPRVIIGADVDSIKSLGKLWLAKDKKALAVHEMQKVVLEEIRGQLEVFAKYAHAQRQESVAKIYEKTLHIIQDILQDKHDIPIKALREDRVFGAITREVSRLEREV</sequence>
<evidence type="ECO:0000313" key="1">
    <source>
        <dbReference type="EMBL" id="OGZ11114.1"/>
    </source>
</evidence>
<gene>
    <name evidence="1" type="ORF">A3D67_03925</name>
</gene>
<accession>A0A1G2DBX7</accession>
<proteinExistence type="predicted"/>
<organism evidence="1 2">
    <name type="scientific">Candidatus Lloydbacteria bacterium RIFCSPHIGHO2_02_FULL_51_22</name>
    <dbReference type="NCBI Taxonomy" id="1798663"/>
    <lineage>
        <taxon>Bacteria</taxon>
        <taxon>Candidatus Lloydiibacteriota</taxon>
    </lineage>
</organism>